<proteinExistence type="inferred from homology"/>
<comment type="similarity">
    <text evidence="1">Belongs to the peptidase C40 family.</text>
</comment>
<feature type="domain" description="NlpC/P60" evidence="5">
    <location>
        <begin position="180"/>
        <end position="304"/>
    </location>
</feature>
<reference evidence="6 7" key="1">
    <citation type="submission" date="2019-08" db="EMBL/GenBank/DDBJ databases">
        <title>Bacillus genomes from the desert of Cuatro Cienegas, Coahuila.</title>
        <authorList>
            <person name="Olmedo-Alvarez G."/>
        </authorList>
    </citation>
    <scope>NUCLEOTIDE SEQUENCE [LARGE SCALE GENOMIC DNA]</scope>
    <source>
        <strain evidence="6 7">CH446_14T</strain>
    </source>
</reference>
<dbReference type="InterPro" id="IPR000064">
    <property type="entry name" value="NLP_P60_dom"/>
</dbReference>
<dbReference type="Pfam" id="PF23795">
    <property type="entry name" value="SH3_YKFC_2nd"/>
    <property type="match status" value="1"/>
</dbReference>
<sequence>MGIQHKWLVNVPVATVWTYPESAREIDGKAISSGPDIEGWLAGLTYETSLALCNENRIQTQALFGQEVILLEEKGPWASVIILSQPSGKNERGYPGWMPKSQLMKLNEWNIKKGPVASISSKKAVLYSEEEKPLLELSFETVLPAVEKTDEWLKVRIPEGYGLLRQEDVILHPSLEARRKGNGEGIVSEGERFLGLPYLWGGMSSWGYDCSGFSYNMCRANGYIIPRDAHDQAQNGKKVDLAEIQPGDLLFFAYQEGRGSIHHVGIFYGDGKLLHSPNTGKTIEIIPLKDTIYEKELCAARRYWQEGED</sequence>
<keyword evidence="2" id="KW-0645">Protease</keyword>
<dbReference type="EMBL" id="VTER01000008">
    <property type="protein sequence ID" value="TYS46296.1"/>
    <property type="molecule type" value="Genomic_DNA"/>
</dbReference>
<dbReference type="PROSITE" id="PS51935">
    <property type="entry name" value="NLPC_P60"/>
    <property type="match status" value="1"/>
</dbReference>
<accession>A0A5D4R8S1</accession>
<dbReference type="InterPro" id="IPR051202">
    <property type="entry name" value="Peptidase_C40"/>
</dbReference>
<evidence type="ECO:0000256" key="3">
    <source>
        <dbReference type="ARBA" id="ARBA00022801"/>
    </source>
</evidence>
<dbReference type="Pfam" id="PF00877">
    <property type="entry name" value="NLPC_P60"/>
    <property type="match status" value="1"/>
</dbReference>
<evidence type="ECO:0000313" key="7">
    <source>
        <dbReference type="Proteomes" id="UP000322139"/>
    </source>
</evidence>
<gene>
    <name evidence="6" type="ORF">FZD51_17100</name>
</gene>
<evidence type="ECO:0000256" key="1">
    <source>
        <dbReference type="ARBA" id="ARBA00007074"/>
    </source>
</evidence>
<dbReference type="PANTHER" id="PTHR47053:SF3">
    <property type="entry name" value="GAMMA-D-GLUTAMYL-L-LYSINE DIPEPTIDYL-PEPTIDASE"/>
    <property type="match status" value="1"/>
</dbReference>
<comment type="caution">
    <text evidence="6">The sequence shown here is derived from an EMBL/GenBank/DDBJ whole genome shotgun (WGS) entry which is preliminary data.</text>
</comment>
<dbReference type="GO" id="GO:0006508">
    <property type="term" value="P:proteolysis"/>
    <property type="evidence" value="ECO:0007669"/>
    <property type="project" value="UniProtKB-KW"/>
</dbReference>
<keyword evidence="4" id="KW-0788">Thiol protease</keyword>
<dbReference type="AlphaFoldDB" id="A0A5D4R8S1"/>
<organism evidence="6 7">
    <name type="scientific">Bacillus infantis</name>
    <dbReference type="NCBI Taxonomy" id="324767"/>
    <lineage>
        <taxon>Bacteria</taxon>
        <taxon>Bacillati</taxon>
        <taxon>Bacillota</taxon>
        <taxon>Bacilli</taxon>
        <taxon>Bacillales</taxon>
        <taxon>Bacillaceae</taxon>
        <taxon>Bacillus</taxon>
    </lineage>
</organism>
<evidence type="ECO:0000259" key="5">
    <source>
        <dbReference type="PROSITE" id="PS51935"/>
    </source>
</evidence>
<keyword evidence="3" id="KW-0378">Hydrolase</keyword>
<dbReference type="PANTHER" id="PTHR47053">
    <property type="entry name" value="MUREIN DD-ENDOPEPTIDASE MEPH-RELATED"/>
    <property type="match status" value="1"/>
</dbReference>
<dbReference type="Proteomes" id="UP000322139">
    <property type="component" value="Unassembled WGS sequence"/>
</dbReference>
<dbReference type="RefSeq" id="WP_148975876.1">
    <property type="nucleotide sequence ID" value="NZ_VTER01000008.1"/>
</dbReference>
<dbReference type="SUPFAM" id="SSF54001">
    <property type="entry name" value="Cysteine proteinases"/>
    <property type="match status" value="1"/>
</dbReference>
<dbReference type="InterPro" id="IPR057812">
    <property type="entry name" value="SH3_YKFC_2nd"/>
</dbReference>
<name>A0A5D4R8S1_9BACI</name>
<evidence type="ECO:0000256" key="4">
    <source>
        <dbReference type="ARBA" id="ARBA00022807"/>
    </source>
</evidence>
<evidence type="ECO:0000313" key="6">
    <source>
        <dbReference type="EMBL" id="TYS46296.1"/>
    </source>
</evidence>
<dbReference type="Gene3D" id="3.90.1720.10">
    <property type="entry name" value="endopeptidase domain like (from Nostoc punctiforme)"/>
    <property type="match status" value="1"/>
</dbReference>
<protein>
    <submittedName>
        <fullName evidence="6">NlpC/P60 family protein</fullName>
    </submittedName>
</protein>
<dbReference type="InterPro" id="IPR038765">
    <property type="entry name" value="Papain-like_cys_pep_sf"/>
</dbReference>
<dbReference type="GO" id="GO:0008234">
    <property type="term" value="F:cysteine-type peptidase activity"/>
    <property type="evidence" value="ECO:0007669"/>
    <property type="project" value="UniProtKB-KW"/>
</dbReference>
<evidence type="ECO:0000256" key="2">
    <source>
        <dbReference type="ARBA" id="ARBA00022670"/>
    </source>
</evidence>
<dbReference type="Gene3D" id="2.30.30.40">
    <property type="entry name" value="SH3 Domains"/>
    <property type="match status" value="1"/>
</dbReference>